<comment type="similarity">
    <text evidence="1">Belongs to the sigma-70 factor family. ECF subfamily.</text>
</comment>
<dbReference type="InterPro" id="IPR039425">
    <property type="entry name" value="RNA_pol_sigma-70-like"/>
</dbReference>
<dbReference type="GO" id="GO:0003677">
    <property type="term" value="F:DNA binding"/>
    <property type="evidence" value="ECO:0007669"/>
    <property type="project" value="InterPro"/>
</dbReference>
<dbReference type="InterPro" id="IPR013324">
    <property type="entry name" value="RNA_pol_sigma_r3/r4-like"/>
</dbReference>
<dbReference type="Pfam" id="PF04542">
    <property type="entry name" value="Sigma70_r2"/>
    <property type="match status" value="1"/>
</dbReference>
<reference evidence="7" key="1">
    <citation type="submission" date="2012-11" db="EMBL/GenBank/DDBJ databases">
        <title>Dependencies among metagenomic species, viruses, plasmids and units of genetic variation.</title>
        <authorList>
            <person name="Nielsen H.B."/>
            <person name="Almeida M."/>
            <person name="Juncker A.S."/>
            <person name="Rasmussen S."/>
            <person name="Li J."/>
            <person name="Sunagawa S."/>
            <person name="Plichta D."/>
            <person name="Gautier L."/>
            <person name="Le Chatelier E."/>
            <person name="Peletier E."/>
            <person name="Bonde I."/>
            <person name="Nielsen T."/>
            <person name="Manichanh C."/>
            <person name="Arumugam M."/>
            <person name="Batto J."/>
            <person name="Santos M.B.Q.D."/>
            <person name="Blom N."/>
            <person name="Borruel N."/>
            <person name="Burgdorf K.S."/>
            <person name="Boumezbeur F."/>
            <person name="Casellas F."/>
            <person name="Dore J."/>
            <person name="Guarner F."/>
            <person name="Hansen T."/>
            <person name="Hildebrand F."/>
            <person name="Kaas R.S."/>
            <person name="Kennedy S."/>
            <person name="Kristiansen K."/>
            <person name="Kultima J.R."/>
            <person name="Leonard P."/>
            <person name="Levenez F."/>
            <person name="Lund O."/>
            <person name="Moumen B."/>
            <person name="Le Paslier D."/>
            <person name="Pons N."/>
            <person name="Pedersen O."/>
            <person name="Prifti E."/>
            <person name="Qin J."/>
            <person name="Raes J."/>
            <person name="Tap J."/>
            <person name="Tims S."/>
            <person name="Ussery D.W."/>
            <person name="Yamada T."/>
            <person name="MetaHit consortium"/>
            <person name="Renault P."/>
            <person name="Sicheritz-Ponten T."/>
            <person name="Bork P."/>
            <person name="Wang J."/>
            <person name="Brunak S."/>
            <person name="Ehrlich S.D."/>
        </authorList>
    </citation>
    <scope>NUCLEOTIDE SEQUENCE [LARGE SCALE GENOMIC DNA]</scope>
</reference>
<dbReference type="Proteomes" id="UP000017938">
    <property type="component" value="Unassembled WGS sequence"/>
</dbReference>
<dbReference type="InterPro" id="IPR013325">
    <property type="entry name" value="RNA_pol_sigma_r2"/>
</dbReference>
<comment type="caution">
    <text evidence="7">The sequence shown here is derived from an EMBL/GenBank/DDBJ whole genome shotgun (WGS) entry which is preliminary data.</text>
</comment>
<dbReference type="Gene3D" id="1.10.10.10">
    <property type="entry name" value="Winged helix-like DNA-binding domain superfamily/Winged helix DNA-binding domain"/>
    <property type="match status" value="1"/>
</dbReference>
<organism evidence="7 8">
    <name type="scientific">Candidatus Colimorpha enterica</name>
    <dbReference type="NCBI Taxonomy" id="3083063"/>
    <lineage>
        <taxon>Bacteria</taxon>
        <taxon>Pseudomonadati</taxon>
        <taxon>Bacteroidota</taxon>
        <taxon>Bacteroidia</taxon>
        <taxon>Bacteroidales</taxon>
        <taxon>Candidatus Colimorpha</taxon>
    </lineage>
</organism>
<keyword evidence="4" id="KW-0804">Transcription</keyword>
<gene>
    <name evidence="7" type="ORF">BN580_00936</name>
</gene>
<dbReference type="Pfam" id="PF08281">
    <property type="entry name" value="Sigma70_r4_2"/>
    <property type="match status" value="1"/>
</dbReference>
<dbReference type="InterPro" id="IPR013249">
    <property type="entry name" value="RNA_pol_sigma70_r4_t2"/>
</dbReference>
<evidence type="ECO:0000313" key="7">
    <source>
        <dbReference type="EMBL" id="CDC71874.1"/>
    </source>
</evidence>
<evidence type="ECO:0000256" key="3">
    <source>
        <dbReference type="ARBA" id="ARBA00023082"/>
    </source>
</evidence>
<dbReference type="STRING" id="1263015.BN580_00936"/>
<dbReference type="SUPFAM" id="SSF88946">
    <property type="entry name" value="Sigma2 domain of RNA polymerase sigma factors"/>
    <property type="match status" value="1"/>
</dbReference>
<accession>R6TPY3</accession>
<proteinExistence type="inferred from homology"/>
<dbReference type="InterPro" id="IPR007627">
    <property type="entry name" value="RNA_pol_sigma70_r2"/>
</dbReference>
<dbReference type="EMBL" id="CBFW010000087">
    <property type="protein sequence ID" value="CDC71874.1"/>
    <property type="molecule type" value="Genomic_DNA"/>
</dbReference>
<evidence type="ECO:0000256" key="4">
    <source>
        <dbReference type="ARBA" id="ARBA00023163"/>
    </source>
</evidence>
<evidence type="ECO:0000259" key="5">
    <source>
        <dbReference type="Pfam" id="PF04542"/>
    </source>
</evidence>
<feature type="domain" description="RNA polymerase sigma-70 region 2" evidence="5">
    <location>
        <begin position="68"/>
        <end position="136"/>
    </location>
</feature>
<dbReference type="AlphaFoldDB" id="R6TPY3"/>
<dbReference type="PANTHER" id="PTHR43133">
    <property type="entry name" value="RNA POLYMERASE ECF-TYPE SIGMA FACTO"/>
    <property type="match status" value="1"/>
</dbReference>
<dbReference type="GO" id="GO:0016987">
    <property type="term" value="F:sigma factor activity"/>
    <property type="evidence" value="ECO:0007669"/>
    <property type="project" value="UniProtKB-KW"/>
</dbReference>
<dbReference type="PANTHER" id="PTHR43133:SF60">
    <property type="entry name" value="RNA POLYMERASE SIGMA FACTOR SIGV"/>
    <property type="match status" value="1"/>
</dbReference>
<feature type="domain" description="RNA polymerase sigma factor 70 region 4 type 2" evidence="6">
    <location>
        <begin position="167"/>
        <end position="218"/>
    </location>
</feature>
<evidence type="ECO:0000259" key="6">
    <source>
        <dbReference type="Pfam" id="PF08281"/>
    </source>
</evidence>
<keyword evidence="2" id="KW-0805">Transcription regulation</keyword>
<sequence>MHSDEKQFLWRKNSKPLYIRAGDVYNINYKQDYGSETFVADLKIKDGVFPLMRMIPTEEEKNTAEKIWEEHCPRMYAAAFSVLKNREDSEDAVMDAMSRIIGNIDRFAELDGNSIAALVTVYTRNTAIDIYKRNRRGTSEDLDGCFDISDGNADVEGMILISDRIDRLYGFLKTLPYIYSQTFMLKYYFGYSDAEISAAMKADRNTVRKRLTRVKKKLIENAVTAGFADEEFIRGRMNEPDADGKRL</sequence>
<protein>
    <submittedName>
        <fullName evidence="7">RNA polymerase sigma-24 subunit ECF subfamily</fullName>
    </submittedName>
</protein>
<dbReference type="GO" id="GO:0006352">
    <property type="term" value="P:DNA-templated transcription initiation"/>
    <property type="evidence" value="ECO:0007669"/>
    <property type="project" value="InterPro"/>
</dbReference>
<keyword evidence="3" id="KW-0731">Sigma factor</keyword>
<evidence type="ECO:0000256" key="2">
    <source>
        <dbReference type="ARBA" id="ARBA00023015"/>
    </source>
</evidence>
<dbReference type="InterPro" id="IPR036388">
    <property type="entry name" value="WH-like_DNA-bd_sf"/>
</dbReference>
<evidence type="ECO:0000313" key="8">
    <source>
        <dbReference type="Proteomes" id="UP000017938"/>
    </source>
</evidence>
<dbReference type="SUPFAM" id="SSF88659">
    <property type="entry name" value="Sigma3 and sigma4 domains of RNA polymerase sigma factors"/>
    <property type="match status" value="1"/>
</dbReference>
<dbReference type="NCBIfam" id="TIGR02937">
    <property type="entry name" value="sigma70-ECF"/>
    <property type="match status" value="1"/>
</dbReference>
<dbReference type="Gene3D" id="1.10.1740.10">
    <property type="match status" value="1"/>
</dbReference>
<evidence type="ECO:0000256" key="1">
    <source>
        <dbReference type="ARBA" id="ARBA00010641"/>
    </source>
</evidence>
<dbReference type="InterPro" id="IPR014284">
    <property type="entry name" value="RNA_pol_sigma-70_dom"/>
</dbReference>
<name>R6TPY3_9BACT</name>